<dbReference type="EMBL" id="ABFX02000008">
    <property type="protein sequence ID" value="EDS17990.1"/>
    <property type="molecule type" value="Genomic_DNA"/>
</dbReference>
<gene>
    <name evidence="2" type="ORF">CLORAM_02786</name>
</gene>
<reference evidence="2" key="1">
    <citation type="submission" date="2007-11" db="EMBL/GenBank/DDBJ databases">
        <authorList>
            <person name="Fulton L."/>
            <person name="Clifton S."/>
            <person name="Fulton B."/>
            <person name="Xu J."/>
            <person name="Minx P."/>
            <person name="Pepin K.H."/>
            <person name="Johnson M."/>
            <person name="Thiruvilangam P."/>
            <person name="Bhonagiri V."/>
            <person name="Nash W.E."/>
            <person name="Mardis E.R."/>
            <person name="Wilson R.K."/>
        </authorList>
    </citation>
    <scope>NUCLEOTIDE SEQUENCE [LARGE SCALE GENOMIC DNA]</scope>
    <source>
        <strain evidence="2">DSM 1402</strain>
    </source>
</reference>
<keyword evidence="1" id="KW-0472">Membrane</keyword>
<reference evidence="2" key="2">
    <citation type="submission" date="2014-06" db="EMBL/GenBank/DDBJ databases">
        <title>Draft genome sequence of Clostridium ramosum(DSM 1402).</title>
        <authorList>
            <person name="Sudarsanam P."/>
            <person name="Ley R."/>
            <person name="Guruge J."/>
            <person name="Turnbaugh P.J."/>
            <person name="Mahowald M."/>
            <person name="Liep D."/>
            <person name="Gordon J."/>
        </authorList>
    </citation>
    <scope>NUCLEOTIDE SEQUENCE</scope>
    <source>
        <strain evidence="2">DSM 1402</strain>
    </source>
</reference>
<proteinExistence type="predicted"/>
<name>B0N853_9FIRM</name>
<feature type="transmembrane region" description="Helical" evidence="1">
    <location>
        <begin position="17"/>
        <end position="38"/>
    </location>
</feature>
<dbReference type="Gene3D" id="2.60.320.10">
    <property type="entry name" value="N-utilization substance G protein NusG, insert domain"/>
    <property type="match status" value="1"/>
</dbReference>
<dbReference type="HOGENOM" id="CLU_130936_2_0_9"/>
<dbReference type="eggNOG" id="COG5341">
    <property type="taxonomic scope" value="Bacteria"/>
</dbReference>
<evidence type="ECO:0000313" key="3">
    <source>
        <dbReference type="Proteomes" id="UP000005798"/>
    </source>
</evidence>
<keyword evidence="1" id="KW-1133">Transmembrane helix</keyword>
<accession>B0N853</accession>
<sequence length="129" mass="14615">MSFPFILEVAMFKKKDFIIIFIIFVVIIGALLFNHFYFSQKAAYVKITVNNQVYRTVPLEIDQTIKISDKNMIVINHGSVHMKDATCPDKLCIKQGTISKNGEQIICLPNQVVIAIVSNQYNDVDSSSK</sequence>
<dbReference type="Pfam" id="PF07009">
    <property type="entry name" value="NusG_II"/>
    <property type="match status" value="1"/>
</dbReference>
<dbReference type="AlphaFoldDB" id="B0N853"/>
<evidence type="ECO:0000256" key="1">
    <source>
        <dbReference type="SAM" id="Phobius"/>
    </source>
</evidence>
<comment type="caution">
    <text evidence="2">The sequence shown here is derived from an EMBL/GenBank/DDBJ whole genome shotgun (WGS) entry which is preliminary data.</text>
</comment>
<evidence type="ECO:0000313" key="2">
    <source>
        <dbReference type="EMBL" id="EDS17990.1"/>
    </source>
</evidence>
<protein>
    <submittedName>
        <fullName evidence="2">Uncharacterized protein</fullName>
    </submittedName>
</protein>
<dbReference type="Proteomes" id="UP000005798">
    <property type="component" value="Unassembled WGS sequence"/>
</dbReference>
<keyword evidence="1" id="KW-0812">Transmembrane</keyword>
<dbReference type="InterPro" id="IPR038690">
    <property type="entry name" value="NusG_2_sf"/>
</dbReference>
<organism evidence="2 3">
    <name type="scientific">Thomasclavelia ramosa DSM 1402</name>
    <dbReference type="NCBI Taxonomy" id="445974"/>
    <lineage>
        <taxon>Bacteria</taxon>
        <taxon>Bacillati</taxon>
        <taxon>Bacillota</taxon>
        <taxon>Erysipelotrichia</taxon>
        <taxon>Erysipelotrichales</taxon>
        <taxon>Coprobacillaceae</taxon>
        <taxon>Thomasclavelia</taxon>
    </lineage>
</organism>
<dbReference type="CDD" id="cd09911">
    <property type="entry name" value="Lin0431_like"/>
    <property type="match status" value="1"/>
</dbReference>
<keyword evidence="3" id="KW-1185">Reference proteome</keyword>